<keyword evidence="1" id="KW-0472">Membrane</keyword>
<organism evidence="2 3">
    <name type="scientific">Desmospora activa DSM 45169</name>
    <dbReference type="NCBI Taxonomy" id="1121389"/>
    <lineage>
        <taxon>Bacteria</taxon>
        <taxon>Bacillati</taxon>
        <taxon>Bacillota</taxon>
        <taxon>Bacilli</taxon>
        <taxon>Bacillales</taxon>
        <taxon>Thermoactinomycetaceae</taxon>
        <taxon>Desmospora</taxon>
    </lineage>
</organism>
<keyword evidence="1" id="KW-1133">Transmembrane helix</keyword>
<name>A0A2T4Z0G5_9BACL</name>
<accession>A0A2T4Z0G5</accession>
<gene>
    <name evidence="2" type="ORF">C8J48_3548</name>
</gene>
<evidence type="ECO:0000313" key="3">
    <source>
        <dbReference type="Proteomes" id="UP000241639"/>
    </source>
</evidence>
<keyword evidence="1" id="KW-0812">Transmembrane</keyword>
<proteinExistence type="predicted"/>
<dbReference type="RefSeq" id="WP_107728528.1">
    <property type="nucleotide sequence ID" value="NZ_PZZP01000004.1"/>
</dbReference>
<protein>
    <recommendedName>
        <fullName evidence="4">DUF3558 domain-containing protein</fullName>
    </recommendedName>
</protein>
<comment type="caution">
    <text evidence="2">The sequence shown here is derived from an EMBL/GenBank/DDBJ whole genome shotgun (WGS) entry which is preliminary data.</text>
</comment>
<evidence type="ECO:0000256" key="1">
    <source>
        <dbReference type="SAM" id="Phobius"/>
    </source>
</evidence>
<evidence type="ECO:0008006" key="4">
    <source>
        <dbReference type="Google" id="ProtNLM"/>
    </source>
</evidence>
<dbReference type="AlphaFoldDB" id="A0A2T4Z0G5"/>
<keyword evidence="3" id="KW-1185">Reference proteome</keyword>
<dbReference type="EMBL" id="PZZP01000004">
    <property type="protein sequence ID" value="PTM53237.1"/>
    <property type="molecule type" value="Genomic_DNA"/>
</dbReference>
<reference evidence="2 3" key="1">
    <citation type="submission" date="2018-04" db="EMBL/GenBank/DDBJ databases">
        <title>Genomic Encyclopedia of Archaeal and Bacterial Type Strains, Phase II (KMG-II): from individual species to whole genera.</title>
        <authorList>
            <person name="Goeker M."/>
        </authorList>
    </citation>
    <scope>NUCLEOTIDE SEQUENCE [LARGE SCALE GENOMIC DNA]</scope>
    <source>
        <strain evidence="2 3">DSM 45169</strain>
    </source>
</reference>
<dbReference type="Proteomes" id="UP000241639">
    <property type="component" value="Unassembled WGS sequence"/>
</dbReference>
<dbReference type="OrthoDB" id="3666777at2"/>
<feature type="transmembrane region" description="Helical" evidence="1">
    <location>
        <begin position="20"/>
        <end position="38"/>
    </location>
</feature>
<evidence type="ECO:0000313" key="2">
    <source>
        <dbReference type="EMBL" id="PTM53237.1"/>
    </source>
</evidence>
<sequence length="422" mass="46073">MKFLSKFQRRAFPTKSKKIAIIRLGAVASLSVVMVLSGCSLPDFNSKNPDASEEKEASGQSETIAGPLLKQQAGEGDANSYGSVQVFDGCSVIPIKTLTDLGLNYTEQSTVTAAYLAESVPPDRAIERATPFDGVGKCIYNFGEDLVAVDVLQPPFNEERELESRMGRPERQGAELRTEQGMQVAVWQDEEEPVKWQFIIGKQDLVIDGYTKLEQSKYGKRTPEQVANAIAKQAMANISKEPIAPIQHQYDAPYDDVPDPCEVVSAEAFQQSYGEPASGYVEATYYAGDAEFKPDKGPMISRTETSCRRSNLVPSGSIGDGYQSVKVDFTIYREDEWGKYGDWPCDPKGSASSLTQPIALDMKVGDGAVCLTSTGTGNKSLNFRVGKTAVEMTNWQTQDAADPQQLAQKLEPLAQSIAENLK</sequence>